<dbReference type="GO" id="GO:0046872">
    <property type="term" value="F:metal ion binding"/>
    <property type="evidence" value="ECO:0007669"/>
    <property type="project" value="UniProtKB-KW"/>
</dbReference>
<comment type="subunit">
    <text evidence="3">Homodimer.</text>
</comment>
<evidence type="ECO:0000256" key="5">
    <source>
        <dbReference type="ARBA" id="ARBA00022723"/>
    </source>
</evidence>
<dbReference type="InterPro" id="IPR013783">
    <property type="entry name" value="Ig-like_fold"/>
</dbReference>
<keyword evidence="10" id="KW-0119">Carbohydrate metabolism</keyword>
<dbReference type="Gene3D" id="3.30.1490.20">
    <property type="entry name" value="ATP-grasp fold, A domain"/>
    <property type="match status" value="1"/>
</dbReference>
<dbReference type="SUPFAM" id="SSF56059">
    <property type="entry name" value="Glutathione synthetase ATP-binding domain-like"/>
    <property type="match status" value="1"/>
</dbReference>
<dbReference type="PANTHER" id="PTHR47453">
    <property type="entry name" value="PHOSPHOGLUCAN, WATER DIKINASE, CHLOROPLASTIC"/>
    <property type="match status" value="1"/>
</dbReference>
<dbReference type="Pfam" id="PF22973">
    <property type="entry name" value="GWD1_pHisD"/>
    <property type="match status" value="1"/>
</dbReference>
<dbReference type="PANTHER" id="PTHR47453:SF1">
    <property type="entry name" value="PHOSPHOGLUCAN, WATER DIKINASE, CHLOROPLASTIC"/>
    <property type="match status" value="1"/>
</dbReference>
<dbReference type="Proteomes" id="UP001465755">
    <property type="component" value="Unassembled WGS sequence"/>
</dbReference>
<dbReference type="Pfam" id="PF00686">
    <property type="entry name" value="CBM_20"/>
    <property type="match status" value="1"/>
</dbReference>
<evidence type="ECO:0000256" key="10">
    <source>
        <dbReference type="ARBA" id="ARBA00023277"/>
    </source>
</evidence>
<evidence type="ECO:0000256" key="7">
    <source>
        <dbReference type="ARBA" id="ARBA00022777"/>
    </source>
</evidence>
<organism evidence="13 14">
    <name type="scientific">Symbiochloris irregularis</name>
    <dbReference type="NCBI Taxonomy" id="706552"/>
    <lineage>
        <taxon>Eukaryota</taxon>
        <taxon>Viridiplantae</taxon>
        <taxon>Chlorophyta</taxon>
        <taxon>core chlorophytes</taxon>
        <taxon>Trebouxiophyceae</taxon>
        <taxon>Trebouxiales</taxon>
        <taxon>Trebouxiaceae</taxon>
        <taxon>Symbiochloris</taxon>
    </lineage>
</organism>
<comment type="caution">
    <text evidence="13">The sequence shown here is derived from an EMBL/GenBank/DDBJ whole genome shotgun (WGS) entry which is preliminary data.</text>
</comment>
<comment type="cofactor">
    <cofactor evidence="1">
        <name>Mg(2+)</name>
        <dbReference type="ChEBI" id="CHEBI:18420"/>
    </cofactor>
</comment>
<keyword evidence="4" id="KW-0808">Transferase</keyword>
<dbReference type="Pfam" id="PF01326">
    <property type="entry name" value="PPDK_N"/>
    <property type="match status" value="1"/>
</dbReference>
<evidence type="ECO:0000256" key="8">
    <source>
        <dbReference type="ARBA" id="ARBA00022840"/>
    </source>
</evidence>
<feature type="compositionally biased region" description="Low complexity" evidence="11">
    <location>
        <begin position="789"/>
        <end position="801"/>
    </location>
</feature>
<gene>
    <name evidence="13" type="ORF">WJX73_000758</name>
</gene>
<evidence type="ECO:0000256" key="6">
    <source>
        <dbReference type="ARBA" id="ARBA00022741"/>
    </source>
</evidence>
<dbReference type="GO" id="GO:2001070">
    <property type="term" value="F:starch binding"/>
    <property type="evidence" value="ECO:0007669"/>
    <property type="project" value="InterPro"/>
</dbReference>
<protein>
    <recommendedName>
        <fullName evidence="12">CBM20 domain-containing protein</fullName>
    </recommendedName>
</protein>
<dbReference type="Gene3D" id="3.30.470.20">
    <property type="entry name" value="ATP-grasp fold, B domain"/>
    <property type="match status" value="1"/>
</dbReference>
<evidence type="ECO:0000313" key="14">
    <source>
        <dbReference type="Proteomes" id="UP001465755"/>
    </source>
</evidence>
<evidence type="ECO:0000256" key="9">
    <source>
        <dbReference type="ARBA" id="ARBA00022842"/>
    </source>
</evidence>
<evidence type="ECO:0000256" key="2">
    <source>
        <dbReference type="ARBA" id="ARBA00007837"/>
    </source>
</evidence>
<evidence type="ECO:0000313" key="13">
    <source>
        <dbReference type="EMBL" id="KAK9806472.1"/>
    </source>
</evidence>
<dbReference type="InterPro" id="IPR013815">
    <property type="entry name" value="ATP_grasp_subdomain_1"/>
</dbReference>
<proteinExistence type="inferred from homology"/>
<dbReference type="GO" id="GO:0005524">
    <property type="term" value="F:ATP binding"/>
    <property type="evidence" value="ECO:0007669"/>
    <property type="project" value="UniProtKB-KW"/>
</dbReference>
<dbReference type="SMART" id="SM01065">
    <property type="entry name" value="CBM_2"/>
    <property type="match status" value="1"/>
</dbReference>
<keyword evidence="5" id="KW-0479">Metal-binding</keyword>
<feature type="domain" description="CBM20" evidence="12">
    <location>
        <begin position="29"/>
        <end position="131"/>
    </location>
</feature>
<keyword evidence="14" id="KW-1185">Reference proteome</keyword>
<dbReference type="GO" id="GO:0016301">
    <property type="term" value="F:kinase activity"/>
    <property type="evidence" value="ECO:0007669"/>
    <property type="project" value="UniProtKB-KW"/>
</dbReference>
<dbReference type="PROSITE" id="PS51166">
    <property type="entry name" value="CBM20"/>
    <property type="match status" value="1"/>
</dbReference>
<accession>A0AAW1PEF3</accession>
<dbReference type="InterPro" id="IPR013784">
    <property type="entry name" value="Carb-bd-like_fold"/>
</dbReference>
<feature type="region of interest" description="Disordered" evidence="11">
    <location>
        <begin position="789"/>
        <end position="818"/>
    </location>
</feature>
<dbReference type="InterPro" id="IPR002044">
    <property type="entry name" value="CBM20"/>
</dbReference>
<keyword evidence="8" id="KW-0067">ATP-binding</keyword>
<evidence type="ECO:0000256" key="11">
    <source>
        <dbReference type="SAM" id="MobiDB-lite"/>
    </source>
</evidence>
<keyword evidence="6" id="KW-0547">Nucleotide-binding</keyword>
<evidence type="ECO:0000256" key="3">
    <source>
        <dbReference type="ARBA" id="ARBA00011738"/>
    </source>
</evidence>
<feature type="region of interest" description="Disordered" evidence="11">
    <location>
        <begin position="139"/>
        <end position="201"/>
    </location>
</feature>
<dbReference type="CDD" id="cd05467">
    <property type="entry name" value="CBM20"/>
    <property type="match status" value="1"/>
</dbReference>
<dbReference type="Gene3D" id="2.60.40.10">
    <property type="entry name" value="Immunoglobulins"/>
    <property type="match status" value="1"/>
</dbReference>
<dbReference type="AlphaFoldDB" id="A0AAW1PEF3"/>
<dbReference type="InterPro" id="IPR054481">
    <property type="entry name" value="GWD1_pHisD"/>
</dbReference>
<evidence type="ECO:0000259" key="12">
    <source>
        <dbReference type="PROSITE" id="PS51166"/>
    </source>
</evidence>
<dbReference type="SUPFAM" id="SSF49452">
    <property type="entry name" value="Starch-binding domain-like"/>
    <property type="match status" value="1"/>
</dbReference>
<evidence type="ECO:0000256" key="1">
    <source>
        <dbReference type="ARBA" id="ARBA00001946"/>
    </source>
</evidence>
<dbReference type="InterPro" id="IPR002192">
    <property type="entry name" value="PPDK_AMP/ATP-bd"/>
</dbReference>
<feature type="compositionally biased region" description="Low complexity" evidence="11">
    <location>
        <begin position="151"/>
        <end position="166"/>
    </location>
</feature>
<sequence>MSFVGALSALGASRLCSPSATIRRQTLQVHALATTKIHFSTTREVGFGESHKIVGGHPSLGSWDVGSAPTMNWNDGNVWTLDVDVPGGEGLEFKCIKVAGGHVEWEGGNNRCCQVPNGATKLVNIAFAWGDEGSLAVQVAEGSETSDSQPSSNGATSNGTTSNGTGPSHSEPAAPAPKQASKDPSGSGTWQDDRLPHQQWQGRDVAFMRSNEHSRERQGVWSLEGLQGATLSLVQGDQKHGNWLGKLETTKKVLVDEADKMLPDMDALASAYIYLQLISTGAIPCVEGGGHHRPNRHAELSRDIFRALERVIELAGDDALKAVIARKVHARLPSFSDAYTQSTPLTRIRDIAHRNDIPSDLKQEIKHTIQNKLHRNAGPEDLVATEAMLTRITQDGSYSQDFVKEFQIFTHELRDFFNAGSFKDMLDGLGESLDEDSKQAADRFLQAKGKADAVGPDAQGPEAAGALIEALHSLTSLRATLAARLSSGLRNDAPDNSISMRQRWRLCEIRAEEVAFVLLSRFLNLLEVQGGPEALAQGGDKAWALPLGAAVLGVRHLGLGGWQGPECMAIENELGTWQSKGSLNEHLAALRLKSSLERAQRLTQAFTDALLAVLPERADTLGRALGIEDERIQVFTEAEVRASVVFQLSRLVTLLLKGARLSSGGAEWDAMVAGRAVGVLREVDTMEAGALSGDAAAGPLVLLVKSASGDEEVGAAAIDLRGVLLCHSLPHLSHLGVRARQEKVVFAMCDDEETISAKVRPLIGQRVVLTASTEGVTIAAAEAGEADDASASAGAASSQSQPTDGKPSGSPSQTEKVKKAAIVPLAEAEVGTCGSKAAACAQLQRLAEASGSAFKAPTGVVLPFGCMDLAIKDAKKVKKFQGLLKDVEAAAPGQALDDACEQLQALISDLKPSKGLLQEACSAFEPDVLVIVRSSANVEDLEGMSGAGLYDSLANVPAGDPAALGKAVTGVWASLYTRRAVLTRRAAGVPQAEACMAVLVQEQLSPDTSFVLHTASPLGGDADVLVAELAVGLGETLASGTRGSPWRLAVDKASGKTDVTCFANFSQALTSAQGGSEASGNYKQVTVDYSRQALSVDADKQQSIGKSLSAVGVQLEDAFGGPQDVEGALTGSEIYVVQTRPQP</sequence>
<reference evidence="13 14" key="1">
    <citation type="journal article" date="2024" name="Nat. Commun.">
        <title>Phylogenomics reveals the evolutionary origins of lichenization in chlorophyte algae.</title>
        <authorList>
            <person name="Puginier C."/>
            <person name="Libourel C."/>
            <person name="Otte J."/>
            <person name="Skaloud P."/>
            <person name="Haon M."/>
            <person name="Grisel S."/>
            <person name="Petersen M."/>
            <person name="Berrin J.G."/>
            <person name="Delaux P.M."/>
            <person name="Dal Grande F."/>
            <person name="Keller J."/>
        </authorList>
    </citation>
    <scope>NUCLEOTIDE SEQUENCE [LARGE SCALE GENOMIC DNA]</scope>
    <source>
        <strain evidence="13 14">SAG 2036</strain>
    </source>
</reference>
<comment type="similarity">
    <text evidence="2">Belongs to the PEP-utilizing enzyme family.</text>
</comment>
<evidence type="ECO:0000256" key="4">
    <source>
        <dbReference type="ARBA" id="ARBA00022679"/>
    </source>
</evidence>
<keyword evidence="9" id="KW-0460">Magnesium</keyword>
<name>A0AAW1PEF3_9CHLO</name>
<dbReference type="EMBL" id="JALJOQ010000037">
    <property type="protein sequence ID" value="KAK9806472.1"/>
    <property type="molecule type" value="Genomic_DNA"/>
</dbReference>
<keyword evidence="7" id="KW-0418">Kinase</keyword>